<sequence length="130" mass="14642">MSASNQNFVNNGYSELKNQPTNAYFGATLRVIYMFALSGNMYNAISNNTLGTEADTQNSFSFYPNPVLNDLNISFTTSRYRNINVYSINGQLLLSKNENALNVKIDLSNFKAGIYFLNIDNKENLKIIKT</sequence>
<name>A0A090WQP3_9FLAO</name>
<proteinExistence type="predicted"/>
<gene>
    <name evidence="3" type="ORF">JCM19274_5427</name>
</gene>
<evidence type="ECO:0000259" key="2">
    <source>
        <dbReference type="Pfam" id="PF18962"/>
    </source>
</evidence>
<feature type="domain" description="Secretion system C-terminal sorting" evidence="2">
    <location>
        <begin position="63"/>
        <end position="126"/>
    </location>
</feature>
<dbReference type="Proteomes" id="UP000029643">
    <property type="component" value="Unassembled WGS sequence"/>
</dbReference>
<evidence type="ECO:0000256" key="1">
    <source>
        <dbReference type="ARBA" id="ARBA00022729"/>
    </source>
</evidence>
<evidence type="ECO:0000313" key="4">
    <source>
        <dbReference type="Proteomes" id="UP000029643"/>
    </source>
</evidence>
<organism evidence="3 4">
    <name type="scientific">Algibacter lectus</name>
    <dbReference type="NCBI Taxonomy" id="221126"/>
    <lineage>
        <taxon>Bacteria</taxon>
        <taxon>Pseudomonadati</taxon>
        <taxon>Bacteroidota</taxon>
        <taxon>Flavobacteriia</taxon>
        <taxon>Flavobacteriales</taxon>
        <taxon>Flavobacteriaceae</taxon>
        <taxon>Algibacter</taxon>
    </lineage>
</organism>
<protein>
    <submittedName>
        <fullName evidence="3">Chitosanase</fullName>
    </submittedName>
</protein>
<keyword evidence="1" id="KW-0732">Signal</keyword>
<dbReference type="InterPro" id="IPR026444">
    <property type="entry name" value="Secre_tail"/>
</dbReference>
<dbReference type="Pfam" id="PF18962">
    <property type="entry name" value="Por_Secre_tail"/>
    <property type="match status" value="1"/>
</dbReference>
<reference evidence="3 4" key="1">
    <citation type="journal article" date="2014" name="Genome Announc.">
        <title>Draft Genome Sequences of Marine Flavobacterium Algibacter lectus Strains SS8 and NR4.</title>
        <authorList>
            <person name="Takatani N."/>
            <person name="Nakanishi M."/>
            <person name="Meirelles P."/>
            <person name="Mino S."/>
            <person name="Suda W."/>
            <person name="Oshima K."/>
            <person name="Hattori M."/>
            <person name="Ohkuma M."/>
            <person name="Hosokawa M."/>
            <person name="Miyashita K."/>
            <person name="Thompson F.L."/>
            <person name="Niwa A."/>
            <person name="Sawabe T."/>
            <person name="Sawabe T."/>
        </authorList>
    </citation>
    <scope>NUCLEOTIDE SEQUENCE [LARGE SCALE GENOMIC DNA]</scope>
    <source>
        <strain evidence="4">JCM19274</strain>
    </source>
</reference>
<dbReference type="RefSeq" id="WP_042495041.1">
    <property type="nucleotide sequence ID" value="NZ_BBNU01000001.1"/>
</dbReference>
<dbReference type="AlphaFoldDB" id="A0A090WQP3"/>
<evidence type="ECO:0000313" key="3">
    <source>
        <dbReference type="EMBL" id="GAL77714.1"/>
    </source>
</evidence>
<dbReference type="EMBL" id="BBNU01000001">
    <property type="protein sequence ID" value="GAL77714.1"/>
    <property type="molecule type" value="Genomic_DNA"/>
</dbReference>
<accession>A0A090WQP3</accession>
<comment type="caution">
    <text evidence="3">The sequence shown here is derived from an EMBL/GenBank/DDBJ whole genome shotgun (WGS) entry which is preliminary data.</text>
</comment>
<dbReference type="NCBIfam" id="TIGR04183">
    <property type="entry name" value="Por_Secre_tail"/>
    <property type="match status" value="1"/>
</dbReference>